<keyword evidence="4" id="KW-1185">Reference proteome</keyword>
<reference evidence="3" key="1">
    <citation type="submission" date="2022-12" db="EMBL/GenBank/DDBJ databases">
        <title>Draft genome assemblies for two species of Escallonia (Escalloniales).</title>
        <authorList>
            <person name="Chanderbali A."/>
            <person name="Dervinis C."/>
            <person name="Anghel I."/>
            <person name="Soltis D."/>
            <person name="Soltis P."/>
            <person name="Zapata F."/>
        </authorList>
    </citation>
    <scope>NUCLEOTIDE SEQUENCE</scope>
    <source>
        <strain evidence="3">UCBG64.0493</strain>
        <tissue evidence="3">Leaf</tissue>
    </source>
</reference>
<dbReference type="InterPro" id="IPR002156">
    <property type="entry name" value="RNaseH_domain"/>
</dbReference>
<feature type="chain" id="PRO_5041721818" description="RNase H type-1 domain-containing protein" evidence="1">
    <location>
        <begin position="22"/>
        <end position="136"/>
    </location>
</feature>
<dbReference type="GO" id="GO:0004523">
    <property type="term" value="F:RNA-DNA hybrid ribonuclease activity"/>
    <property type="evidence" value="ECO:0007669"/>
    <property type="project" value="InterPro"/>
</dbReference>
<keyword evidence="1" id="KW-0732">Signal</keyword>
<dbReference type="Proteomes" id="UP001188597">
    <property type="component" value="Unassembled WGS sequence"/>
</dbReference>
<dbReference type="EMBL" id="JAVXUP010003202">
    <property type="protein sequence ID" value="KAK2999681.1"/>
    <property type="molecule type" value="Genomic_DNA"/>
</dbReference>
<sequence>MAKMALLKLSAICIIQELAVGSRPNDMQRFPVNLRRATHAWFQIIRPKLPGLDPKVVVHRLAIHHEGCSNNEAEYKDITVGIELSLEVPIYDLVIYGDSELIVKQLKGEHQIKRPNLLPYYERAYYLLLKFQKLQI</sequence>
<evidence type="ECO:0000313" key="3">
    <source>
        <dbReference type="EMBL" id="KAK2999681.1"/>
    </source>
</evidence>
<feature type="domain" description="RNase H type-1" evidence="2">
    <location>
        <begin position="65"/>
        <end position="135"/>
    </location>
</feature>
<accession>A0AA88V0T5</accession>
<dbReference type="Pfam" id="PF13456">
    <property type="entry name" value="RVT_3"/>
    <property type="match status" value="1"/>
</dbReference>
<protein>
    <recommendedName>
        <fullName evidence="2">RNase H type-1 domain-containing protein</fullName>
    </recommendedName>
</protein>
<evidence type="ECO:0000313" key="4">
    <source>
        <dbReference type="Proteomes" id="UP001188597"/>
    </source>
</evidence>
<dbReference type="Gene3D" id="3.30.420.10">
    <property type="entry name" value="Ribonuclease H-like superfamily/Ribonuclease H"/>
    <property type="match status" value="1"/>
</dbReference>
<dbReference type="InterPro" id="IPR012337">
    <property type="entry name" value="RNaseH-like_sf"/>
</dbReference>
<organism evidence="3 4">
    <name type="scientific">Escallonia herrerae</name>
    <dbReference type="NCBI Taxonomy" id="1293975"/>
    <lineage>
        <taxon>Eukaryota</taxon>
        <taxon>Viridiplantae</taxon>
        <taxon>Streptophyta</taxon>
        <taxon>Embryophyta</taxon>
        <taxon>Tracheophyta</taxon>
        <taxon>Spermatophyta</taxon>
        <taxon>Magnoliopsida</taxon>
        <taxon>eudicotyledons</taxon>
        <taxon>Gunneridae</taxon>
        <taxon>Pentapetalae</taxon>
        <taxon>asterids</taxon>
        <taxon>campanulids</taxon>
        <taxon>Escalloniales</taxon>
        <taxon>Escalloniaceae</taxon>
        <taxon>Escallonia</taxon>
    </lineage>
</organism>
<comment type="caution">
    <text evidence="3">The sequence shown here is derived from an EMBL/GenBank/DDBJ whole genome shotgun (WGS) entry which is preliminary data.</text>
</comment>
<dbReference type="InterPro" id="IPR036397">
    <property type="entry name" value="RNaseH_sf"/>
</dbReference>
<gene>
    <name evidence="3" type="ORF">RJ639_023658</name>
</gene>
<dbReference type="SUPFAM" id="SSF53098">
    <property type="entry name" value="Ribonuclease H-like"/>
    <property type="match status" value="1"/>
</dbReference>
<name>A0AA88V0T5_9ASTE</name>
<feature type="signal peptide" evidence="1">
    <location>
        <begin position="1"/>
        <end position="21"/>
    </location>
</feature>
<dbReference type="AlphaFoldDB" id="A0AA88V0T5"/>
<proteinExistence type="predicted"/>
<evidence type="ECO:0000259" key="2">
    <source>
        <dbReference type="Pfam" id="PF13456"/>
    </source>
</evidence>
<dbReference type="PANTHER" id="PTHR48475:SF1">
    <property type="entry name" value="RNASE H TYPE-1 DOMAIN-CONTAINING PROTEIN"/>
    <property type="match status" value="1"/>
</dbReference>
<dbReference type="PANTHER" id="PTHR48475">
    <property type="entry name" value="RIBONUCLEASE H"/>
    <property type="match status" value="1"/>
</dbReference>
<evidence type="ECO:0000256" key="1">
    <source>
        <dbReference type="SAM" id="SignalP"/>
    </source>
</evidence>
<dbReference type="GO" id="GO:0003676">
    <property type="term" value="F:nucleic acid binding"/>
    <property type="evidence" value="ECO:0007669"/>
    <property type="project" value="InterPro"/>
</dbReference>